<protein>
    <submittedName>
        <fullName evidence="2">Uncharacterized protein</fullName>
    </submittedName>
</protein>
<keyword evidence="1" id="KW-0472">Membrane</keyword>
<organism evidence="2 3">
    <name type="scientific">Rhizobium changzhiense</name>
    <dbReference type="NCBI Taxonomy" id="2692317"/>
    <lineage>
        <taxon>Bacteria</taxon>
        <taxon>Pseudomonadati</taxon>
        <taxon>Pseudomonadota</taxon>
        <taxon>Alphaproteobacteria</taxon>
        <taxon>Hyphomicrobiales</taxon>
        <taxon>Rhizobiaceae</taxon>
        <taxon>Rhizobium/Agrobacterium group</taxon>
        <taxon>Rhizobium</taxon>
    </lineage>
</organism>
<feature type="transmembrane region" description="Helical" evidence="1">
    <location>
        <begin position="12"/>
        <end position="33"/>
    </location>
</feature>
<dbReference type="Proteomes" id="UP000532162">
    <property type="component" value="Unassembled WGS sequence"/>
</dbReference>
<accession>A0A7Z0UB85</accession>
<keyword evidence="1" id="KW-0812">Transmembrane</keyword>
<keyword evidence="1" id="KW-1133">Transmembrane helix</keyword>
<evidence type="ECO:0000313" key="2">
    <source>
        <dbReference type="EMBL" id="NZD62892.1"/>
    </source>
</evidence>
<proteinExistence type="predicted"/>
<name>A0A7Z0UB85_9HYPH</name>
<dbReference type="AlphaFoldDB" id="A0A7Z0UB85"/>
<dbReference type="EMBL" id="JACCPJ010000002">
    <property type="protein sequence ID" value="NZD62892.1"/>
    <property type="molecule type" value="Genomic_DNA"/>
</dbReference>
<sequence>MALRIVQITCIVLTAAILFAVGRFLLLAAHWGGPGFVDGALFGAGFVVFLYLLICWIDPSSRPRGTGSKQ</sequence>
<dbReference type="RefSeq" id="WP_180695251.1">
    <property type="nucleotide sequence ID" value="NZ_JACCPJ010000002.1"/>
</dbReference>
<evidence type="ECO:0000256" key="1">
    <source>
        <dbReference type="SAM" id="Phobius"/>
    </source>
</evidence>
<gene>
    <name evidence="2" type="ORF">HX900_17450</name>
</gene>
<feature type="transmembrane region" description="Helical" evidence="1">
    <location>
        <begin position="39"/>
        <end position="57"/>
    </location>
</feature>
<evidence type="ECO:0000313" key="3">
    <source>
        <dbReference type="Proteomes" id="UP000532162"/>
    </source>
</evidence>
<comment type="caution">
    <text evidence="2">The sequence shown here is derived from an EMBL/GenBank/DDBJ whole genome shotgun (WGS) entry which is preliminary data.</text>
</comment>
<reference evidence="2 3" key="1">
    <citation type="submission" date="2020-07" db="EMBL/GenBank/DDBJ databases">
        <authorList>
            <person name="Sun Q."/>
        </authorList>
    </citation>
    <scope>NUCLEOTIDE SEQUENCE [LARGE SCALE GENOMIC DNA]</scope>
    <source>
        <strain evidence="2 3">WYCCWR 11290</strain>
    </source>
</reference>